<sequence>MESQDLFMYEMAKSMKEKFDKYWGECNLLMAIASVLDPRIKFLAIEISFPLIYKSESEATRNVEKVKNALEELYLEYVELHSSSSASDEVNIDSVPLADTSAQQKDKGMQRMLNMIRQRHSIPPTKSELETYLADDPYIPSSESSSFCALEWWKNNSAKFKVLSRMASDILAVPISTVASESTFSAGGRVIDEYRARLNEQSIEVLLCGGDWLRHKYRLKRKLKEPSEQEEIILKP</sequence>
<dbReference type="Proteomes" id="UP001293593">
    <property type="component" value="Unassembled WGS sequence"/>
</dbReference>
<feature type="domain" description="hAT-like transposase RNase-H fold" evidence="2">
    <location>
        <begin position="2"/>
        <end position="77"/>
    </location>
</feature>
<keyword evidence="4" id="KW-1185">Reference proteome</keyword>
<dbReference type="Pfam" id="PF14372">
    <property type="entry name" value="hAT-like_RNase-H"/>
    <property type="match status" value="1"/>
</dbReference>
<dbReference type="InterPro" id="IPR012337">
    <property type="entry name" value="RNaseH-like_sf"/>
</dbReference>
<dbReference type="PANTHER" id="PTHR23272">
    <property type="entry name" value="BED FINGER-RELATED"/>
    <property type="match status" value="1"/>
</dbReference>
<evidence type="ECO:0000259" key="1">
    <source>
        <dbReference type="Pfam" id="PF05699"/>
    </source>
</evidence>
<protein>
    <recommendedName>
        <fullName evidence="5">Transposase</fullName>
    </recommendedName>
</protein>
<evidence type="ECO:0000313" key="4">
    <source>
        <dbReference type="Proteomes" id="UP001293593"/>
    </source>
</evidence>
<evidence type="ECO:0000259" key="2">
    <source>
        <dbReference type="Pfam" id="PF14372"/>
    </source>
</evidence>
<reference evidence="3" key="1">
    <citation type="submission" date="2023-10" db="EMBL/GenBank/DDBJ databases">
        <title>Chromosome-level genome of the transformable northern wattle, Acacia crassicarpa.</title>
        <authorList>
            <person name="Massaro I."/>
            <person name="Sinha N.R."/>
            <person name="Poethig S."/>
            <person name="Leichty A.R."/>
        </authorList>
    </citation>
    <scope>NUCLEOTIDE SEQUENCE</scope>
    <source>
        <strain evidence="3">Acra3RX</strain>
        <tissue evidence="3">Leaf</tissue>
    </source>
</reference>
<gene>
    <name evidence="3" type="ORF">QN277_016678</name>
</gene>
<proteinExistence type="predicted"/>
<accession>A0AAE1TCH0</accession>
<comment type="caution">
    <text evidence="3">The sequence shown here is derived from an EMBL/GenBank/DDBJ whole genome shotgun (WGS) entry which is preliminary data.</text>
</comment>
<name>A0AAE1TCH0_9FABA</name>
<dbReference type="EMBL" id="JAWXYG010000003">
    <property type="protein sequence ID" value="KAK4278900.1"/>
    <property type="molecule type" value="Genomic_DNA"/>
</dbReference>
<evidence type="ECO:0008006" key="5">
    <source>
        <dbReference type="Google" id="ProtNLM"/>
    </source>
</evidence>
<dbReference type="GO" id="GO:0003677">
    <property type="term" value="F:DNA binding"/>
    <property type="evidence" value="ECO:0007669"/>
    <property type="project" value="InterPro"/>
</dbReference>
<dbReference type="AlphaFoldDB" id="A0AAE1TCH0"/>
<dbReference type="InterPro" id="IPR025525">
    <property type="entry name" value="hAT-like_transposase_RNase-H"/>
</dbReference>
<dbReference type="PANTHER" id="PTHR23272:SF182">
    <property type="entry name" value="OS09G0381850 PROTEIN"/>
    <property type="match status" value="1"/>
</dbReference>
<dbReference type="SUPFAM" id="SSF53098">
    <property type="entry name" value="Ribonuclease H-like"/>
    <property type="match status" value="1"/>
</dbReference>
<dbReference type="InterPro" id="IPR008906">
    <property type="entry name" value="HATC_C_dom"/>
</dbReference>
<dbReference type="GO" id="GO:0046983">
    <property type="term" value="F:protein dimerization activity"/>
    <property type="evidence" value="ECO:0007669"/>
    <property type="project" value="InterPro"/>
</dbReference>
<dbReference type="Pfam" id="PF05699">
    <property type="entry name" value="Dimer_Tnp_hAT"/>
    <property type="match status" value="1"/>
</dbReference>
<organism evidence="3 4">
    <name type="scientific">Acacia crassicarpa</name>
    <name type="common">northern wattle</name>
    <dbReference type="NCBI Taxonomy" id="499986"/>
    <lineage>
        <taxon>Eukaryota</taxon>
        <taxon>Viridiplantae</taxon>
        <taxon>Streptophyta</taxon>
        <taxon>Embryophyta</taxon>
        <taxon>Tracheophyta</taxon>
        <taxon>Spermatophyta</taxon>
        <taxon>Magnoliopsida</taxon>
        <taxon>eudicotyledons</taxon>
        <taxon>Gunneridae</taxon>
        <taxon>Pentapetalae</taxon>
        <taxon>rosids</taxon>
        <taxon>fabids</taxon>
        <taxon>Fabales</taxon>
        <taxon>Fabaceae</taxon>
        <taxon>Caesalpinioideae</taxon>
        <taxon>mimosoid clade</taxon>
        <taxon>Acacieae</taxon>
        <taxon>Acacia</taxon>
    </lineage>
</organism>
<feature type="domain" description="HAT C-terminal dimerisation" evidence="1">
    <location>
        <begin position="128"/>
        <end position="213"/>
    </location>
</feature>
<evidence type="ECO:0000313" key="3">
    <source>
        <dbReference type="EMBL" id="KAK4278900.1"/>
    </source>
</evidence>